<dbReference type="SUPFAM" id="SSF50044">
    <property type="entry name" value="SH3-domain"/>
    <property type="match status" value="1"/>
</dbReference>
<proteinExistence type="predicted"/>
<keyword evidence="4" id="KW-1185">Reference proteome</keyword>
<dbReference type="RefSeq" id="WP_154768685.1">
    <property type="nucleotide sequence ID" value="NZ_WLYK01000004.1"/>
</dbReference>
<dbReference type="AlphaFoldDB" id="A0A7K1FKL4"/>
<keyword evidence="1" id="KW-0728">SH3 domain</keyword>
<reference evidence="3 4" key="1">
    <citation type="submission" date="2019-11" db="EMBL/GenBank/DDBJ databases">
        <authorList>
            <person name="Jiang L.-Q."/>
        </authorList>
    </citation>
    <scope>NUCLEOTIDE SEQUENCE [LARGE SCALE GENOMIC DNA]</scope>
    <source>
        <strain evidence="3 4">YIM 132087</strain>
    </source>
</reference>
<comment type="caution">
    <text evidence="3">The sequence shown here is derived from an EMBL/GenBank/DDBJ whole genome shotgun (WGS) entry which is preliminary data.</text>
</comment>
<feature type="domain" description="SH3" evidence="2">
    <location>
        <begin position="59"/>
        <end position="117"/>
    </location>
</feature>
<name>A0A7K1FKL4_9ACTN</name>
<dbReference type="Gene3D" id="2.30.30.40">
    <property type="entry name" value="SH3 Domains"/>
    <property type="match status" value="1"/>
</dbReference>
<dbReference type="InterPro" id="IPR001452">
    <property type="entry name" value="SH3_domain"/>
</dbReference>
<dbReference type="PROSITE" id="PS50002">
    <property type="entry name" value="SH3"/>
    <property type="match status" value="1"/>
</dbReference>
<evidence type="ECO:0000313" key="3">
    <source>
        <dbReference type="EMBL" id="MTD14648.1"/>
    </source>
</evidence>
<dbReference type="SMART" id="SM00326">
    <property type="entry name" value="SH3"/>
    <property type="match status" value="1"/>
</dbReference>
<dbReference type="EMBL" id="WLYK01000004">
    <property type="protein sequence ID" value="MTD14648.1"/>
    <property type="molecule type" value="Genomic_DNA"/>
</dbReference>
<dbReference type="Proteomes" id="UP000460221">
    <property type="component" value="Unassembled WGS sequence"/>
</dbReference>
<protein>
    <recommendedName>
        <fullName evidence="2">SH3 domain-containing protein</fullName>
    </recommendedName>
</protein>
<accession>A0A7K1FKL4</accession>
<gene>
    <name evidence="3" type="ORF">GIS00_11910</name>
</gene>
<evidence type="ECO:0000313" key="4">
    <source>
        <dbReference type="Proteomes" id="UP000460221"/>
    </source>
</evidence>
<dbReference type="Pfam" id="PF14604">
    <property type="entry name" value="SH3_9"/>
    <property type="match status" value="1"/>
</dbReference>
<organism evidence="3 4">
    <name type="scientific">Nakamurella alba</name>
    <dbReference type="NCBI Taxonomy" id="2665158"/>
    <lineage>
        <taxon>Bacteria</taxon>
        <taxon>Bacillati</taxon>
        <taxon>Actinomycetota</taxon>
        <taxon>Actinomycetes</taxon>
        <taxon>Nakamurellales</taxon>
        <taxon>Nakamurellaceae</taxon>
        <taxon>Nakamurella</taxon>
    </lineage>
</organism>
<sequence>MEPFVAAVAADHEIPDWAPISVRVGDHVQVGDRDTTWPAFVFVTVATGKGWVPERLLDDQRPVARVLQDYDTRELPVSAGDRVVVTIDDAESGWCWCTNDDGRAGWVPRRVLVVDTDAQ</sequence>
<dbReference type="InterPro" id="IPR036028">
    <property type="entry name" value="SH3-like_dom_sf"/>
</dbReference>
<evidence type="ECO:0000256" key="1">
    <source>
        <dbReference type="ARBA" id="ARBA00022443"/>
    </source>
</evidence>
<evidence type="ECO:0000259" key="2">
    <source>
        <dbReference type="PROSITE" id="PS50002"/>
    </source>
</evidence>
<dbReference type="CDD" id="cd00174">
    <property type="entry name" value="SH3"/>
    <property type="match status" value="1"/>
</dbReference>